<gene>
    <name evidence="1" type="ORF">PGLA1383_LOCUS7604</name>
</gene>
<accession>A0A813DP35</accession>
<dbReference type="EMBL" id="CAJNNV010003341">
    <property type="protein sequence ID" value="CAE8588819.1"/>
    <property type="molecule type" value="Genomic_DNA"/>
</dbReference>
<evidence type="ECO:0000313" key="1">
    <source>
        <dbReference type="EMBL" id="CAE8588819.1"/>
    </source>
</evidence>
<dbReference type="Proteomes" id="UP000654075">
    <property type="component" value="Unassembled WGS sequence"/>
</dbReference>
<evidence type="ECO:0000313" key="2">
    <source>
        <dbReference type="Proteomes" id="UP000654075"/>
    </source>
</evidence>
<feature type="non-terminal residue" evidence="1">
    <location>
        <position position="1"/>
    </location>
</feature>
<reference evidence="1" key="1">
    <citation type="submission" date="2021-02" db="EMBL/GenBank/DDBJ databases">
        <authorList>
            <person name="Dougan E. K."/>
            <person name="Rhodes N."/>
            <person name="Thang M."/>
            <person name="Chan C."/>
        </authorList>
    </citation>
    <scope>NUCLEOTIDE SEQUENCE</scope>
</reference>
<dbReference type="AlphaFoldDB" id="A0A813DP35"/>
<comment type="caution">
    <text evidence="1">The sequence shown here is derived from an EMBL/GenBank/DDBJ whole genome shotgun (WGS) entry which is preliminary data.</text>
</comment>
<proteinExistence type="predicted"/>
<sequence>LHLDPQEAAETYRRASAECDGSEVSVRTLVQELGMDFDDREGIQDFLKALEEARHDLTAQVETLGGLQQLAETPSEGSELTMFDKLIRILEQEQAPAEEAWEFLRQGKVAMAKAEQKVAATFDGRVDELIERVRRYMVEPPVVNATAGQKVCFDKCKDEVDAIIERCRADGTRFTDLDWNMEATPFRLLLGATTLGIAGNDDANASS</sequence>
<organism evidence="1 2">
    <name type="scientific">Polarella glacialis</name>
    <name type="common">Dinoflagellate</name>
    <dbReference type="NCBI Taxonomy" id="89957"/>
    <lineage>
        <taxon>Eukaryota</taxon>
        <taxon>Sar</taxon>
        <taxon>Alveolata</taxon>
        <taxon>Dinophyceae</taxon>
        <taxon>Suessiales</taxon>
        <taxon>Suessiaceae</taxon>
        <taxon>Polarella</taxon>
    </lineage>
</organism>
<protein>
    <submittedName>
        <fullName evidence="1">Uncharacterized protein</fullName>
    </submittedName>
</protein>
<name>A0A813DP35_POLGL</name>
<keyword evidence="2" id="KW-1185">Reference proteome</keyword>